<dbReference type="Proteomes" id="UP000709959">
    <property type="component" value="Unassembled WGS sequence"/>
</dbReference>
<keyword evidence="3" id="KW-1003">Cell membrane</keyword>
<protein>
    <submittedName>
        <fullName evidence="9">DUF421 domain-containing protein</fullName>
    </submittedName>
</protein>
<name>A0A936K532_9BACT</name>
<feature type="domain" description="YetF C-terminal" evidence="8">
    <location>
        <begin position="86"/>
        <end position="155"/>
    </location>
</feature>
<dbReference type="InterPro" id="IPR007353">
    <property type="entry name" value="DUF421"/>
</dbReference>
<dbReference type="PANTHER" id="PTHR34582">
    <property type="entry name" value="UPF0702 TRANSMEMBRANE PROTEIN YCAP"/>
    <property type="match status" value="1"/>
</dbReference>
<gene>
    <name evidence="9" type="ORF">IPN91_01375</name>
</gene>
<evidence type="ECO:0000256" key="4">
    <source>
        <dbReference type="ARBA" id="ARBA00022692"/>
    </source>
</evidence>
<evidence type="ECO:0000256" key="5">
    <source>
        <dbReference type="ARBA" id="ARBA00022989"/>
    </source>
</evidence>
<dbReference type="EMBL" id="JADKCH010000001">
    <property type="protein sequence ID" value="MBK8571296.1"/>
    <property type="molecule type" value="Genomic_DNA"/>
</dbReference>
<comment type="similarity">
    <text evidence="2">Belongs to the UPF0702 family.</text>
</comment>
<keyword evidence="6 7" id="KW-0472">Membrane</keyword>
<organism evidence="9 10">
    <name type="scientific">Candidatus Geothrix odensensis</name>
    <dbReference type="NCBI Taxonomy" id="2954440"/>
    <lineage>
        <taxon>Bacteria</taxon>
        <taxon>Pseudomonadati</taxon>
        <taxon>Acidobacteriota</taxon>
        <taxon>Holophagae</taxon>
        <taxon>Holophagales</taxon>
        <taxon>Holophagaceae</taxon>
        <taxon>Geothrix</taxon>
    </lineage>
</organism>
<comment type="caution">
    <text evidence="9">The sequence shown here is derived from an EMBL/GenBank/DDBJ whole genome shotgun (WGS) entry which is preliminary data.</text>
</comment>
<evidence type="ECO:0000313" key="10">
    <source>
        <dbReference type="Proteomes" id="UP000709959"/>
    </source>
</evidence>
<keyword evidence="4 7" id="KW-0812">Transmembrane</keyword>
<keyword evidence="5 7" id="KW-1133">Transmembrane helix</keyword>
<dbReference type="AlphaFoldDB" id="A0A936K532"/>
<dbReference type="Pfam" id="PF04239">
    <property type="entry name" value="DUF421"/>
    <property type="match status" value="1"/>
</dbReference>
<evidence type="ECO:0000256" key="6">
    <source>
        <dbReference type="ARBA" id="ARBA00023136"/>
    </source>
</evidence>
<feature type="transmembrane region" description="Helical" evidence="7">
    <location>
        <begin position="12"/>
        <end position="30"/>
    </location>
</feature>
<evidence type="ECO:0000256" key="1">
    <source>
        <dbReference type="ARBA" id="ARBA00004651"/>
    </source>
</evidence>
<sequence>MWKLTQPWWEFVLRGLLVYGFLLVMLRLTGKRQVGQLAPFDLVLLLVLSNAVQNSMNAGDNTVAAGFILVATLLAINAFMGWLTWRSRRAETFLDGRPQILVHNGVVDERILASERISQHELMASVRQAGLTDLADVRLAILENNGQINVIAKASDGT</sequence>
<evidence type="ECO:0000256" key="2">
    <source>
        <dbReference type="ARBA" id="ARBA00006448"/>
    </source>
</evidence>
<reference evidence="9 10" key="1">
    <citation type="submission" date="2020-10" db="EMBL/GenBank/DDBJ databases">
        <title>Connecting structure to function with the recovery of over 1000 high-quality activated sludge metagenome-assembled genomes encoding full-length rRNA genes using long-read sequencing.</title>
        <authorList>
            <person name="Singleton C.M."/>
            <person name="Petriglieri F."/>
            <person name="Kristensen J.M."/>
            <person name="Kirkegaard R.H."/>
            <person name="Michaelsen T.Y."/>
            <person name="Andersen M.H."/>
            <person name="Karst S.M."/>
            <person name="Dueholm M.S."/>
            <person name="Nielsen P.H."/>
            <person name="Albertsen M."/>
        </authorList>
    </citation>
    <scope>NUCLEOTIDE SEQUENCE [LARGE SCALE GENOMIC DNA]</scope>
    <source>
        <strain evidence="9">OdNE_18-Q3-R46-58_MAXAC.008</strain>
    </source>
</reference>
<comment type="subcellular location">
    <subcellularLocation>
        <location evidence="1">Cell membrane</location>
        <topology evidence="1">Multi-pass membrane protein</topology>
    </subcellularLocation>
</comment>
<evidence type="ECO:0000313" key="9">
    <source>
        <dbReference type="EMBL" id="MBK8571296.1"/>
    </source>
</evidence>
<dbReference type="InterPro" id="IPR023090">
    <property type="entry name" value="UPF0702_alpha/beta_dom_sf"/>
</dbReference>
<evidence type="ECO:0000259" key="8">
    <source>
        <dbReference type="Pfam" id="PF04239"/>
    </source>
</evidence>
<evidence type="ECO:0000256" key="3">
    <source>
        <dbReference type="ARBA" id="ARBA00022475"/>
    </source>
</evidence>
<dbReference type="PANTHER" id="PTHR34582:SF6">
    <property type="entry name" value="UPF0702 TRANSMEMBRANE PROTEIN YCAP"/>
    <property type="match status" value="1"/>
</dbReference>
<evidence type="ECO:0000256" key="7">
    <source>
        <dbReference type="SAM" id="Phobius"/>
    </source>
</evidence>
<dbReference type="GO" id="GO:0005886">
    <property type="term" value="C:plasma membrane"/>
    <property type="evidence" value="ECO:0007669"/>
    <property type="project" value="UniProtKB-SubCell"/>
</dbReference>
<feature type="transmembrane region" description="Helical" evidence="7">
    <location>
        <begin position="62"/>
        <end position="85"/>
    </location>
</feature>
<proteinExistence type="inferred from homology"/>
<dbReference type="Gene3D" id="3.30.240.20">
    <property type="entry name" value="bsu07140 like domains"/>
    <property type="match status" value="1"/>
</dbReference>
<accession>A0A936K532</accession>